<feature type="transmembrane region" description="Helical" evidence="6">
    <location>
        <begin position="80"/>
        <end position="101"/>
    </location>
</feature>
<evidence type="ECO:0000256" key="1">
    <source>
        <dbReference type="ARBA" id="ARBA00004651"/>
    </source>
</evidence>
<organism evidence="7 8">
    <name type="scientific">Dawidia soli</name>
    <dbReference type="NCBI Taxonomy" id="2782352"/>
    <lineage>
        <taxon>Bacteria</taxon>
        <taxon>Pseudomonadati</taxon>
        <taxon>Bacteroidota</taxon>
        <taxon>Cytophagia</taxon>
        <taxon>Cytophagales</taxon>
        <taxon>Chryseotaleaceae</taxon>
        <taxon>Dawidia</taxon>
    </lineage>
</organism>
<dbReference type="InterPro" id="IPR005171">
    <property type="entry name" value="Cyt_c_oxidase_su4_prok"/>
</dbReference>
<dbReference type="GO" id="GO:0005886">
    <property type="term" value="C:plasma membrane"/>
    <property type="evidence" value="ECO:0007669"/>
    <property type="project" value="UniProtKB-SubCell"/>
</dbReference>
<dbReference type="AlphaFoldDB" id="A0AAP2D6W3"/>
<dbReference type="RefSeq" id="WP_254089478.1">
    <property type="nucleotide sequence ID" value="NZ_JAHESC010000007.1"/>
</dbReference>
<proteinExistence type="predicted"/>
<dbReference type="Proteomes" id="UP001319180">
    <property type="component" value="Unassembled WGS sequence"/>
</dbReference>
<comment type="caution">
    <text evidence="7">The sequence shown here is derived from an EMBL/GenBank/DDBJ whole genome shotgun (WGS) entry which is preliminary data.</text>
</comment>
<keyword evidence="4 6" id="KW-1133">Transmembrane helix</keyword>
<keyword evidence="2" id="KW-1003">Cell membrane</keyword>
<evidence type="ECO:0000256" key="6">
    <source>
        <dbReference type="SAM" id="Phobius"/>
    </source>
</evidence>
<name>A0AAP2D6W3_9BACT</name>
<gene>
    <name evidence="7" type="ORF">KK078_06700</name>
</gene>
<keyword evidence="8" id="KW-1185">Reference proteome</keyword>
<sequence length="113" mass="13211">MAHSEETTHVTVLPPDTAKIKKLWMTALILLIITILEFTVAFTIPHEYKDLRVWIFIAMTIVKAAYIVGEFMHLRYEAKVLMWSILIPLVFIVWMLVAFIYEGTQISIARFFH</sequence>
<dbReference type="EMBL" id="JAHESC010000007">
    <property type="protein sequence ID" value="MBT1686237.1"/>
    <property type="molecule type" value="Genomic_DNA"/>
</dbReference>
<comment type="subcellular location">
    <subcellularLocation>
        <location evidence="1">Cell membrane</location>
        <topology evidence="1">Multi-pass membrane protein</topology>
    </subcellularLocation>
</comment>
<keyword evidence="5 6" id="KW-0472">Membrane</keyword>
<evidence type="ECO:0000313" key="8">
    <source>
        <dbReference type="Proteomes" id="UP001319180"/>
    </source>
</evidence>
<evidence type="ECO:0000256" key="2">
    <source>
        <dbReference type="ARBA" id="ARBA00022475"/>
    </source>
</evidence>
<evidence type="ECO:0000256" key="4">
    <source>
        <dbReference type="ARBA" id="ARBA00022989"/>
    </source>
</evidence>
<feature type="transmembrane region" description="Helical" evidence="6">
    <location>
        <begin position="51"/>
        <end position="68"/>
    </location>
</feature>
<feature type="transmembrane region" description="Helical" evidence="6">
    <location>
        <begin position="23"/>
        <end position="44"/>
    </location>
</feature>
<evidence type="ECO:0000313" key="7">
    <source>
        <dbReference type="EMBL" id="MBT1686237.1"/>
    </source>
</evidence>
<protein>
    <submittedName>
        <fullName evidence="7">Cytochrome C oxidase subunit IV family protein</fullName>
    </submittedName>
</protein>
<reference evidence="7 8" key="1">
    <citation type="submission" date="2021-05" db="EMBL/GenBank/DDBJ databases">
        <title>A Polyphasic approach of four new species of the genus Ohtaekwangia: Ohtaekwangia histidinii sp. nov., Ohtaekwangia cretensis sp. nov., Ohtaekwangia indiensis sp. nov., Ohtaekwangia reichenbachii sp. nov. from diverse environment.</title>
        <authorList>
            <person name="Octaviana S."/>
        </authorList>
    </citation>
    <scope>NUCLEOTIDE SEQUENCE [LARGE SCALE GENOMIC DNA]</scope>
    <source>
        <strain evidence="7 8">PWU37</strain>
    </source>
</reference>
<evidence type="ECO:0000256" key="3">
    <source>
        <dbReference type="ARBA" id="ARBA00022692"/>
    </source>
</evidence>
<keyword evidence="3 6" id="KW-0812">Transmembrane</keyword>
<accession>A0AAP2D6W3</accession>
<dbReference type="Pfam" id="PF03626">
    <property type="entry name" value="COX4_pro"/>
    <property type="match status" value="1"/>
</dbReference>
<evidence type="ECO:0000256" key="5">
    <source>
        <dbReference type="ARBA" id="ARBA00023136"/>
    </source>
</evidence>